<feature type="compositionally biased region" description="Acidic residues" evidence="1">
    <location>
        <begin position="1"/>
        <end position="14"/>
    </location>
</feature>
<organism evidence="2 3">
    <name type="scientific">Liparis tanakae</name>
    <name type="common">Tanaka's snailfish</name>
    <dbReference type="NCBI Taxonomy" id="230148"/>
    <lineage>
        <taxon>Eukaryota</taxon>
        <taxon>Metazoa</taxon>
        <taxon>Chordata</taxon>
        <taxon>Craniata</taxon>
        <taxon>Vertebrata</taxon>
        <taxon>Euteleostomi</taxon>
        <taxon>Actinopterygii</taxon>
        <taxon>Neopterygii</taxon>
        <taxon>Teleostei</taxon>
        <taxon>Neoteleostei</taxon>
        <taxon>Acanthomorphata</taxon>
        <taxon>Eupercaria</taxon>
        <taxon>Perciformes</taxon>
        <taxon>Cottioidei</taxon>
        <taxon>Cottales</taxon>
        <taxon>Liparidae</taxon>
        <taxon>Liparis</taxon>
    </lineage>
</organism>
<dbReference type="EMBL" id="SRLO01001426">
    <property type="protein sequence ID" value="TNN37915.1"/>
    <property type="molecule type" value="Genomic_DNA"/>
</dbReference>
<feature type="region of interest" description="Disordered" evidence="1">
    <location>
        <begin position="1"/>
        <end position="89"/>
    </location>
</feature>
<gene>
    <name evidence="2" type="ORF">EYF80_051912</name>
</gene>
<comment type="caution">
    <text evidence="2">The sequence shown here is derived from an EMBL/GenBank/DDBJ whole genome shotgun (WGS) entry which is preliminary data.</text>
</comment>
<name>A0A4Z2FAE1_9TELE</name>
<evidence type="ECO:0000313" key="2">
    <source>
        <dbReference type="EMBL" id="TNN37915.1"/>
    </source>
</evidence>
<sequence>MKEHDPDDPDDPDVSEGNTVERMISTEPREQRRGTWSTPGGMSASCEEMSHGYADGRFFPRRTDGTTRRVTHCPTWSSPTEAEGRHHVN</sequence>
<proteinExistence type="predicted"/>
<protein>
    <submittedName>
        <fullName evidence="2">Uncharacterized protein</fullName>
    </submittedName>
</protein>
<dbReference type="AlphaFoldDB" id="A0A4Z2FAE1"/>
<evidence type="ECO:0000256" key="1">
    <source>
        <dbReference type="SAM" id="MobiDB-lite"/>
    </source>
</evidence>
<dbReference type="Proteomes" id="UP000314294">
    <property type="component" value="Unassembled WGS sequence"/>
</dbReference>
<keyword evidence="3" id="KW-1185">Reference proteome</keyword>
<evidence type="ECO:0000313" key="3">
    <source>
        <dbReference type="Proteomes" id="UP000314294"/>
    </source>
</evidence>
<reference evidence="2 3" key="1">
    <citation type="submission" date="2019-03" db="EMBL/GenBank/DDBJ databases">
        <title>First draft genome of Liparis tanakae, snailfish: a comprehensive survey of snailfish specific genes.</title>
        <authorList>
            <person name="Kim W."/>
            <person name="Song I."/>
            <person name="Jeong J.-H."/>
            <person name="Kim D."/>
            <person name="Kim S."/>
            <person name="Ryu S."/>
            <person name="Song J.Y."/>
            <person name="Lee S.K."/>
        </authorList>
    </citation>
    <scope>NUCLEOTIDE SEQUENCE [LARGE SCALE GENOMIC DNA]</scope>
    <source>
        <tissue evidence="2">Muscle</tissue>
    </source>
</reference>
<accession>A0A4Z2FAE1</accession>